<gene>
    <name evidence="9" type="ORF">HD556DRAFT_1227459</name>
</gene>
<reference evidence="9" key="1">
    <citation type="journal article" date="2020" name="New Phytol.">
        <title>Comparative genomics reveals dynamic genome evolution in host specialist ectomycorrhizal fungi.</title>
        <authorList>
            <person name="Lofgren L.A."/>
            <person name="Nguyen N.H."/>
            <person name="Vilgalys R."/>
            <person name="Ruytinx J."/>
            <person name="Liao H.L."/>
            <person name="Branco S."/>
            <person name="Kuo A."/>
            <person name="LaButti K."/>
            <person name="Lipzen A."/>
            <person name="Andreopoulos W."/>
            <person name="Pangilinan J."/>
            <person name="Riley R."/>
            <person name="Hundley H."/>
            <person name="Na H."/>
            <person name="Barry K."/>
            <person name="Grigoriev I.V."/>
            <person name="Stajich J.E."/>
            <person name="Kennedy P.G."/>
        </authorList>
    </citation>
    <scope>NUCLEOTIDE SEQUENCE</scope>
    <source>
        <strain evidence="9">S12</strain>
    </source>
</reference>
<comment type="caution">
    <text evidence="9">The sequence shown here is derived from an EMBL/GenBank/DDBJ whole genome shotgun (WGS) entry which is preliminary data.</text>
</comment>
<evidence type="ECO:0000313" key="10">
    <source>
        <dbReference type="Proteomes" id="UP000719766"/>
    </source>
</evidence>
<dbReference type="GO" id="GO:0000139">
    <property type="term" value="C:Golgi membrane"/>
    <property type="evidence" value="ECO:0007669"/>
    <property type="project" value="UniProtKB-SubCell"/>
</dbReference>
<comment type="similarity">
    <text evidence="2 6">Belongs to the YIP1 family.</text>
</comment>
<sequence>MWQDTASQYGASSSHSQYYGQTPQQGVPLQFYAPGPDQGQFYPGSRSSLEGNMGAQVPIGQGGATPAFGGNIQQQPGGWWTAFGTGGFEGEPPLLEGKTMHATELGINFSHIRAKSMTVLNPLRRVDERIMDDADLAGPLLFFFCFGVLLLLSGKPQFGYIYGFGLLGSISIYTLLNLMSENGIDAYRVVSVLGYCLLPMVGVGAISVVVTLDGILGYVLSLLSIIWCTFAASGIFVAVLRMSDQRLLVAYPVALLYGCFGLLSVFNVGAGSTAR</sequence>
<evidence type="ECO:0000256" key="1">
    <source>
        <dbReference type="ARBA" id="ARBA00004141"/>
    </source>
</evidence>
<dbReference type="GO" id="GO:0005802">
    <property type="term" value="C:trans-Golgi network"/>
    <property type="evidence" value="ECO:0007669"/>
    <property type="project" value="TreeGrafter"/>
</dbReference>
<evidence type="ECO:0000256" key="3">
    <source>
        <dbReference type="ARBA" id="ARBA00022692"/>
    </source>
</evidence>
<dbReference type="Proteomes" id="UP000719766">
    <property type="component" value="Unassembled WGS sequence"/>
</dbReference>
<evidence type="ECO:0000313" key="9">
    <source>
        <dbReference type="EMBL" id="KAG1802873.1"/>
    </source>
</evidence>
<keyword evidence="3 6" id="KW-0812">Transmembrane</keyword>
<dbReference type="GO" id="GO:0006888">
    <property type="term" value="P:endoplasmic reticulum to Golgi vesicle-mediated transport"/>
    <property type="evidence" value="ECO:0007669"/>
    <property type="project" value="InterPro"/>
</dbReference>
<protein>
    <recommendedName>
        <fullName evidence="6">Protein YIP</fullName>
    </recommendedName>
</protein>
<feature type="transmembrane region" description="Helical" evidence="6">
    <location>
        <begin position="160"/>
        <end position="180"/>
    </location>
</feature>
<feature type="transmembrane region" description="Helical" evidence="6">
    <location>
        <begin position="247"/>
        <end position="270"/>
    </location>
</feature>
<evidence type="ECO:0000256" key="6">
    <source>
        <dbReference type="RuleBase" id="RU361264"/>
    </source>
</evidence>
<proteinExistence type="inferred from homology"/>
<evidence type="ECO:0000259" key="8">
    <source>
        <dbReference type="Pfam" id="PF04893"/>
    </source>
</evidence>
<feature type="transmembrane region" description="Helical" evidence="6">
    <location>
        <begin position="192"/>
        <end position="212"/>
    </location>
</feature>
<dbReference type="RefSeq" id="XP_041165770.1">
    <property type="nucleotide sequence ID" value="XM_041297163.1"/>
</dbReference>
<feature type="domain" description="Yip1" evidence="8">
    <location>
        <begin position="120"/>
        <end position="262"/>
    </location>
</feature>
<dbReference type="GO" id="GO:0048280">
    <property type="term" value="P:vesicle fusion with Golgi apparatus"/>
    <property type="evidence" value="ECO:0007669"/>
    <property type="project" value="TreeGrafter"/>
</dbReference>
<feature type="transmembrane region" description="Helical" evidence="6">
    <location>
        <begin position="218"/>
        <end position="240"/>
    </location>
</feature>
<evidence type="ECO:0000256" key="4">
    <source>
        <dbReference type="ARBA" id="ARBA00022989"/>
    </source>
</evidence>
<dbReference type="OrthoDB" id="440385at2759"/>
<dbReference type="PANTHER" id="PTHR21236:SF2">
    <property type="entry name" value="PROTEIN YIPF"/>
    <property type="match status" value="1"/>
</dbReference>
<evidence type="ECO:0000256" key="2">
    <source>
        <dbReference type="ARBA" id="ARBA00010596"/>
    </source>
</evidence>
<evidence type="ECO:0000256" key="5">
    <source>
        <dbReference type="ARBA" id="ARBA00023136"/>
    </source>
</evidence>
<dbReference type="InterPro" id="IPR006977">
    <property type="entry name" value="Yip1_dom"/>
</dbReference>
<dbReference type="PANTHER" id="PTHR21236">
    <property type="entry name" value="GOLGI MEMBRANE PROTEIN YIP1"/>
    <property type="match status" value="1"/>
</dbReference>
<feature type="region of interest" description="Disordered" evidence="7">
    <location>
        <begin position="1"/>
        <end position="20"/>
    </location>
</feature>
<organism evidence="9 10">
    <name type="scientific">Suillus plorans</name>
    <dbReference type="NCBI Taxonomy" id="116603"/>
    <lineage>
        <taxon>Eukaryota</taxon>
        <taxon>Fungi</taxon>
        <taxon>Dikarya</taxon>
        <taxon>Basidiomycota</taxon>
        <taxon>Agaricomycotina</taxon>
        <taxon>Agaricomycetes</taxon>
        <taxon>Agaricomycetidae</taxon>
        <taxon>Boletales</taxon>
        <taxon>Suillineae</taxon>
        <taxon>Suillaceae</taxon>
        <taxon>Suillus</taxon>
    </lineage>
</organism>
<dbReference type="InterPro" id="IPR045231">
    <property type="entry name" value="Yip1/4-like"/>
</dbReference>
<dbReference type="AlphaFoldDB" id="A0A9P7DU10"/>
<keyword evidence="10" id="KW-1185">Reference proteome</keyword>
<accession>A0A9P7DU10</accession>
<keyword evidence="5 6" id="KW-0472">Membrane</keyword>
<evidence type="ECO:0000256" key="7">
    <source>
        <dbReference type="SAM" id="MobiDB-lite"/>
    </source>
</evidence>
<comment type="subcellular location">
    <subcellularLocation>
        <location evidence="6">Golgi apparatus membrane</location>
        <topology evidence="6">Multi-pass membrane protein</topology>
    </subcellularLocation>
    <subcellularLocation>
        <location evidence="1">Membrane</location>
        <topology evidence="1">Multi-pass membrane protein</topology>
    </subcellularLocation>
</comment>
<name>A0A9P7DU10_9AGAM</name>
<dbReference type="Pfam" id="PF04893">
    <property type="entry name" value="Yip1"/>
    <property type="match status" value="1"/>
</dbReference>
<feature type="transmembrane region" description="Helical" evidence="6">
    <location>
        <begin position="134"/>
        <end position="154"/>
    </location>
</feature>
<keyword evidence="4 6" id="KW-1133">Transmembrane helix</keyword>
<dbReference type="GeneID" id="64590927"/>
<dbReference type="EMBL" id="JABBWE010000005">
    <property type="protein sequence ID" value="KAG1802873.1"/>
    <property type="molecule type" value="Genomic_DNA"/>
</dbReference>